<evidence type="ECO:0000313" key="2">
    <source>
        <dbReference type="RefSeq" id="XP_022137369.1"/>
    </source>
</evidence>
<gene>
    <name evidence="2" type="primary">LOC111008840</name>
</gene>
<keyword evidence="1" id="KW-1185">Reference proteome</keyword>
<proteinExistence type="predicted"/>
<dbReference type="OrthoDB" id="1745892at2759"/>
<evidence type="ECO:0000313" key="1">
    <source>
        <dbReference type="Proteomes" id="UP000504603"/>
    </source>
</evidence>
<accession>A0A6J1C719</accession>
<dbReference type="AlphaFoldDB" id="A0A6J1C719"/>
<reference evidence="2" key="1">
    <citation type="submission" date="2025-08" db="UniProtKB">
        <authorList>
            <consortium name="RefSeq"/>
        </authorList>
    </citation>
    <scope>IDENTIFICATION</scope>
    <source>
        <strain evidence="2">OHB3-1</strain>
    </source>
</reference>
<organism evidence="1 2">
    <name type="scientific">Momordica charantia</name>
    <name type="common">Bitter gourd</name>
    <name type="synonym">Balsam pear</name>
    <dbReference type="NCBI Taxonomy" id="3673"/>
    <lineage>
        <taxon>Eukaryota</taxon>
        <taxon>Viridiplantae</taxon>
        <taxon>Streptophyta</taxon>
        <taxon>Embryophyta</taxon>
        <taxon>Tracheophyta</taxon>
        <taxon>Spermatophyta</taxon>
        <taxon>Magnoliopsida</taxon>
        <taxon>eudicotyledons</taxon>
        <taxon>Gunneridae</taxon>
        <taxon>Pentapetalae</taxon>
        <taxon>rosids</taxon>
        <taxon>fabids</taxon>
        <taxon>Cucurbitales</taxon>
        <taxon>Cucurbitaceae</taxon>
        <taxon>Momordiceae</taxon>
        <taxon>Momordica</taxon>
    </lineage>
</organism>
<dbReference type="KEGG" id="mcha:111008840"/>
<protein>
    <submittedName>
        <fullName evidence="2">Uncharacterized protein LOC111008840</fullName>
    </submittedName>
</protein>
<dbReference type="GeneID" id="111008840"/>
<sequence length="182" mass="21263">MTVKELETRCEAVEQEIVSVKLEIALLHQRFDEQQKQIESLHVTLKTFMAQTIGGSPSQSNSLLTGETLIRKGKEVAEDVPANNNEAQGNDRNRFKKVEMPIFGGEELEAWIFRAERYFEIQKLTDEEKMIVAIISFDGIALAWYRYTDNREKHQDWNDLKGRLREVSIRRKREDNARSSYR</sequence>
<name>A0A6J1C719_MOMCH</name>
<dbReference type="Proteomes" id="UP000504603">
    <property type="component" value="Unplaced"/>
</dbReference>
<dbReference type="RefSeq" id="XP_022137369.1">
    <property type="nucleotide sequence ID" value="XM_022281677.1"/>
</dbReference>